<evidence type="ECO:0000259" key="1">
    <source>
        <dbReference type="Pfam" id="PF13614"/>
    </source>
</evidence>
<evidence type="ECO:0000313" key="2">
    <source>
        <dbReference type="EMBL" id="CAA0100326.1"/>
    </source>
</evidence>
<dbReference type="GO" id="GO:0016787">
    <property type="term" value="F:hydrolase activity"/>
    <property type="evidence" value="ECO:0007669"/>
    <property type="project" value="UniProtKB-KW"/>
</dbReference>
<keyword evidence="2" id="KW-0378">Hydrolase</keyword>
<dbReference type="InterPro" id="IPR027417">
    <property type="entry name" value="P-loop_NTPase"/>
</dbReference>
<organism evidence="2 3">
    <name type="scientific">BD1-7 clade bacterium</name>
    <dbReference type="NCBI Taxonomy" id="2029982"/>
    <lineage>
        <taxon>Bacteria</taxon>
        <taxon>Pseudomonadati</taxon>
        <taxon>Pseudomonadota</taxon>
        <taxon>Gammaproteobacteria</taxon>
        <taxon>Cellvibrionales</taxon>
        <taxon>Spongiibacteraceae</taxon>
        <taxon>BD1-7 clade</taxon>
    </lineage>
</organism>
<dbReference type="Proteomes" id="UP000441399">
    <property type="component" value="Unassembled WGS sequence"/>
</dbReference>
<name>A0A5S9P9N9_9GAMM</name>
<dbReference type="EMBL" id="CACSIO010000006">
    <property type="protein sequence ID" value="CAA0100326.1"/>
    <property type="molecule type" value="Genomic_DNA"/>
</dbReference>
<dbReference type="EC" id="3.6.-.-" evidence="2"/>
<keyword evidence="3" id="KW-1185">Reference proteome</keyword>
<protein>
    <submittedName>
        <fullName evidence="2">Sporulation initiation inhibitor protein Soj</fullName>
        <ecNumber evidence="2">3.6.-.-</ecNumber>
    </submittedName>
</protein>
<dbReference type="OrthoDB" id="9785810at2"/>
<evidence type="ECO:0000313" key="3">
    <source>
        <dbReference type="Proteomes" id="UP000441399"/>
    </source>
</evidence>
<dbReference type="InterPro" id="IPR050678">
    <property type="entry name" value="DNA_Partitioning_ATPase"/>
</dbReference>
<gene>
    <name evidence="2" type="primary">soj</name>
    <name evidence="2" type="ORF">OPDIPICF_04294</name>
</gene>
<dbReference type="CDD" id="cd02042">
    <property type="entry name" value="ParAB_family"/>
    <property type="match status" value="1"/>
</dbReference>
<dbReference type="SUPFAM" id="SSF52540">
    <property type="entry name" value="P-loop containing nucleoside triphosphate hydrolases"/>
    <property type="match status" value="1"/>
</dbReference>
<feature type="domain" description="AAA" evidence="1">
    <location>
        <begin position="5"/>
        <end position="189"/>
    </location>
</feature>
<sequence>MRRVIFNQKGGVGKSSISCNLAAVSASIGYKTLLVDLDVQGNSSFYLGVDTHSDELRNSPDASVAGLFKQSAGGFFSSKKSADSFIVQTQFENLDLMPSNPALEFMEKELESKYKIYKLRDALIELEKHYERIYIDTPPNFNFYSKSALIASQSVLIPFDCDTFSKSALYNLLNNLVELQEDHNPDLRIEGIVVNQFNSQANMPTELVEELREEQLPVLDVFLSSSIKMKESHRAQKPMPYYMPSHKLTDQFRELFDLIEDVTEAASA</sequence>
<reference evidence="2 3" key="1">
    <citation type="submission" date="2019-11" db="EMBL/GenBank/DDBJ databases">
        <authorList>
            <person name="Holert J."/>
        </authorList>
    </citation>
    <scope>NUCLEOTIDE SEQUENCE [LARGE SCALE GENOMIC DNA]</scope>
    <source>
        <strain evidence="2">SB11_3</strain>
    </source>
</reference>
<dbReference type="AlphaFoldDB" id="A0A5S9P9N9"/>
<dbReference type="PANTHER" id="PTHR13696:SF52">
    <property type="entry name" value="PARA FAMILY PROTEIN CT_582"/>
    <property type="match status" value="1"/>
</dbReference>
<dbReference type="Pfam" id="PF13614">
    <property type="entry name" value="AAA_31"/>
    <property type="match status" value="1"/>
</dbReference>
<dbReference type="Gene3D" id="3.40.50.300">
    <property type="entry name" value="P-loop containing nucleotide triphosphate hydrolases"/>
    <property type="match status" value="1"/>
</dbReference>
<accession>A0A5S9P9N9</accession>
<dbReference type="InterPro" id="IPR025669">
    <property type="entry name" value="AAA_dom"/>
</dbReference>
<proteinExistence type="predicted"/>
<dbReference type="PANTHER" id="PTHR13696">
    <property type="entry name" value="P-LOOP CONTAINING NUCLEOSIDE TRIPHOSPHATE HYDROLASE"/>
    <property type="match status" value="1"/>
</dbReference>